<dbReference type="PANTHER" id="PTHR42887:SF2">
    <property type="entry name" value="OS12G0638800 PROTEIN"/>
    <property type="match status" value="1"/>
</dbReference>
<dbReference type="OrthoDB" id="9773233at2"/>
<gene>
    <name evidence="2" type="ORF">D1012_22150</name>
</gene>
<evidence type="ECO:0000313" key="3">
    <source>
        <dbReference type="Proteomes" id="UP000284547"/>
    </source>
</evidence>
<dbReference type="Proteomes" id="UP000284547">
    <property type="component" value="Unassembled WGS sequence"/>
</dbReference>
<feature type="non-terminal residue" evidence="2">
    <location>
        <position position="98"/>
    </location>
</feature>
<dbReference type="Pfam" id="PF03486">
    <property type="entry name" value="HI0933_like"/>
    <property type="match status" value="1"/>
</dbReference>
<organism evidence="2 3">
    <name type="scientific">Pseudotabrizicola alkalilacus</name>
    <dbReference type="NCBI Taxonomy" id="2305252"/>
    <lineage>
        <taxon>Bacteria</taxon>
        <taxon>Pseudomonadati</taxon>
        <taxon>Pseudomonadota</taxon>
        <taxon>Alphaproteobacteria</taxon>
        <taxon>Rhodobacterales</taxon>
        <taxon>Paracoccaceae</taxon>
        <taxon>Pseudotabrizicola</taxon>
    </lineage>
</organism>
<evidence type="ECO:0000259" key="1">
    <source>
        <dbReference type="Pfam" id="PF03486"/>
    </source>
</evidence>
<protein>
    <submittedName>
        <fullName evidence="2">FAD-binding protein</fullName>
    </submittedName>
</protein>
<dbReference type="EMBL" id="QWEY01000076">
    <property type="protein sequence ID" value="RGP35054.1"/>
    <property type="molecule type" value="Genomic_DNA"/>
</dbReference>
<dbReference type="SUPFAM" id="SSF51905">
    <property type="entry name" value="FAD/NAD(P)-binding domain"/>
    <property type="match status" value="1"/>
</dbReference>
<dbReference type="Gene3D" id="3.50.50.60">
    <property type="entry name" value="FAD/NAD(P)-binding domain"/>
    <property type="match status" value="1"/>
</dbReference>
<accession>A0A411YW20</accession>
<dbReference type="InterPro" id="IPR004792">
    <property type="entry name" value="BaiN-like"/>
</dbReference>
<dbReference type="AlphaFoldDB" id="A0A411YW20"/>
<comment type="caution">
    <text evidence="2">The sequence shown here is derived from an EMBL/GenBank/DDBJ whole genome shotgun (WGS) entry which is preliminary data.</text>
</comment>
<name>A0A411YW20_9RHOB</name>
<dbReference type="InterPro" id="IPR057661">
    <property type="entry name" value="RsdA/BaiN/AoA(So)_Rossmann"/>
</dbReference>
<proteinExistence type="predicted"/>
<reference evidence="2 3" key="1">
    <citation type="submission" date="2018-08" db="EMBL/GenBank/DDBJ databases">
        <title>Flavobacterium tibetense sp. nov., isolated from a wetland YonghuCo on Tibetan Plateau.</title>
        <authorList>
            <person name="Phurbu D."/>
            <person name="Lu H."/>
            <person name="Xing P."/>
        </authorList>
    </citation>
    <scope>NUCLEOTIDE SEQUENCE [LARGE SCALE GENOMIC DNA]</scope>
    <source>
        <strain evidence="2 3">DJC</strain>
    </source>
</reference>
<dbReference type="PRINTS" id="PR00411">
    <property type="entry name" value="PNDRDTASEI"/>
</dbReference>
<dbReference type="InterPro" id="IPR036188">
    <property type="entry name" value="FAD/NAD-bd_sf"/>
</dbReference>
<evidence type="ECO:0000313" key="2">
    <source>
        <dbReference type="EMBL" id="RGP35054.1"/>
    </source>
</evidence>
<feature type="domain" description="RsdA/BaiN/AoA(So)-like Rossmann fold-like" evidence="1">
    <location>
        <begin position="4"/>
        <end position="98"/>
    </location>
</feature>
<sequence length="98" mass="10471">MTYDCIVIGGGPSGLMASVGAATNGARVLLIDKGEKLGRKLAISGGGRCNVTNRLPVEEIIKHIPGNGRFLYSAFSVFNNEDIIQFFEGLGIELKEED</sequence>
<dbReference type="PANTHER" id="PTHR42887">
    <property type="entry name" value="OS12G0638800 PROTEIN"/>
    <property type="match status" value="1"/>
</dbReference>
<keyword evidence="3" id="KW-1185">Reference proteome</keyword>